<keyword evidence="12" id="KW-1185">Reference proteome</keyword>
<feature type="region of interest" description="Disordered" evidence="7">
    <location>
        <begin position="385"/>
        <end position="407"/>
    </location>
</feature>
<evidence type="ECO:0000313" key="12">
    <source>
        <dbReference type="Proteomes" id="UP000542342"/>
    </source>
</evidence>
<dbReference type="AlphaFoldDB" id="A0A7V8VCL3"/>
<evidence type="ECO:0000256" key="8">
    <source>
        <dbReference type="SAM" id="Phobius"/>
    </source>
</evidence>
<dbReference type="Pfam" id="PF06750">
    <property type="entry name" value="A24_N_bact"/>
    <property type="match status" value="1"/>
</dbReference>
<reference evidence="11 12" key="1">
    <citation type="submission" date="2020-07" db="EMBL/GenBank/DDBJ databases">
        <title>Thermogemmata thermophila gen. nov., sp. nov., a novel moderate thermophilic planctomycete from a Kamchatka hot spring.</title>
        <authorList>
            <person name="Elcheninov A.G."/>
            <person name="Podosokorskaya O.A."/>
            <person name="Kovaleva O.L."/>
            <person name="Novikov A."/>
            <person name="Bonch-Osmolovskaya E.A."/>
            <person name="Toshchakov S.V."/>
            <person name="Kublanov I.V."/>
        </authorList>
    </citation>
    <scope>NUCLEOTIDE SEQUENCE [LARGE SCALE GENOMIC DNA]</scope>
    <source>
        <strain evidence="11 12">2918</strain>
    </source>
</reference>
<dbReference type="GO" id="GO:0005886">
    <property type="term" value="C:plasma membrane"/>
    <property type="evidence" value="ECO:0007669"/>
    <property type="project" value="UniProtKB-SubCell"/>
</dbReference>
<dbReference type="EMBL" id="JACEFB010000002">
    <property type="protein sequence ID" value="MBA2225385.1"/>
    <property type="molecule type" value="Genomic_DNA"/>
</dbReference>
<dbReference type="Pfam" id="PF01478">
    <property type="entry name" value="Peptidase_A24"/>
    <property type="match status" value="1"/>
</dbReference>
<evidence type="ECO:0000256" key="6">
    <source>
        <dbReference type="ARBA" id="ARBA00023136"/>
    </source>
</evidence>
<name>A0A7V8VCL3_9BACT</name>
<dbReference type="RefSeq" id="WP_194536814.1">
    <property type="nucleotide sequence ID" value="NZ_JACEFB010000002.1"/>
</dbReference>
<dbReference type="InterPro" id="IPR010627">
    <property type="entry name" value="Prepilin_pept_A24_N"/>
</dbReference>
<feature type="transmembrane region" description="Helical" evidence="8">
    <location>
        <begin position="277"/>
        <end position="296"/>
    </location>
</feature>
<dbReference type="PANTHER" id="PTHR30487">
    <property type="entry name" value="TYPE 4 PREPILIN-LIKE PROTEINS LEADER PEPTIDE-PROCESSING ENZYME"/>
    <property type="match status" value="1"/>
</dbReference>
<feature type="transmembrane region" description="Helical" evidence="8">
    <location>
        <begin position="352"/>
        <end position="378"/>
    </location>
</feature>
<feature type="transmembrane region" description="Helical" evidence="8">
    <location>
        <begin position="326"/>
        <end position="346"/>
    </location>
</feature>
<dbReference type="Proteomes" id="UP000542342">
    <property type="component" value="Unassembled WGS sequence"/>
</dbReference>
<feature type="domain" description="Prepilin type IV endopeptidase peptidase" evidence="9">
    <location>
        <begin position="222"/>
        <end position="289"/>
    </location>
</feature>
<dbReference type="GO" id="GO:0004190">
    <property type="term" value="F:aspartic-type endopeptidase activity"/>
    <property type="evidence" value="ECO:0007669"/>
    <property type="project" value="InterPro"/>
</dbReference>
<dbReference type="Gene3D" id="1.20.120.1220">
    <property type="match status" value="1"/>
</dbReference>
<dbReference type="InterPro" id="IPR000045">
    <property type="entry name" value="Prepilin_IV_endopep_pep"/>
</dbReference>
<evidence type="ECO:0000313" key="11">
    <source>
        <dbReference type="EMBL" id="MBA2225385.1"/>
    </source>
</evidence>
<feature type="transmembrane region" description="Helical" evidence="8">
    <location>
        <begin position="123"/>
        <end position="143"/>
    </location>
</feature>
<organism evidence="11 12">
    <name type="scientific">Thermogemmata fonticola</name>
    <dbReference type="NCBI Taxonomy" id="2755323"/>
    <lineage>
        <taxon>Bacteria</taxon>
        <taxon>Pseudomonadati</taxon>
        <taxon>Planctomycetota</taxon>
        <taxon>Planctomycetia</taxon>
        <taxon>Gemmatales</taxon>
        <taxon>Gemmataceae</taxon>
        <taxon>Thermogemmata</taxon>
    </lineage>
</organism>
<proteinExistence type="inferred from homology"/>
<evidence type="ECO:0000256" key="5">
    <source>
        <dbReference type="ARBA" id="ARBA00022989"/>
    </source>
</evidence>
<feature type="transmembrane region" description="Helical" evidence="8">
    <location>
        <begin position="78"/>
        <end position="102"/>
    </location>
</feature>
<dbReference type="PANTHER" id="PTHR30487:SF0">
    <property type="entry name" value="PREPILIN LEADER PEPTIDASE_N-METHYLTRANSFERASE-RELATED"/>
    <property type="match status" value="1"/>
</dbReference>
<feature type="domain" description="Prepilin peptidase A24 N-terminal" evidence="10">
    <location>
        <begin position="13"/>
        <end position="94"/>
    </location>
</feature>
<evidence type="ECO:0000256" key="2">
    <source>
        <dbReference type="ARBA" id="ARBA00005801"/>
    </source>
</evidence>
<keyword evidence="3" id="KW-1003">Cell membrane</keyword>
<comment type="caution">
    <text evidence="11">The sequence shown here is derived from an EMBL/GenBank/DDBJ whole genome shotgun (WGS) entry which is preliminary data.</text>
</comment>
<feature type="transmembrane region" description="Helical" evidence="8">
    <location>
        <begin position="220"/>
        <end position="241"/>
    </location>
</feature>
<protein>
    <submittedName>
        <fullName evidence="11">Prepilin peptidase</fullName>
    </submittedName>
</protein>
<feature type="transmembrane region" description="Helical" evidence="8">
    <location>
        <begin position="149"/>
        <end position="168"/>
    </location>
</feature>
<dbReference type="GO" id="GO:0006465">
    <property type="term" value="P:signal peptide processing"/>
    <property type="evidence" value="ECO:0007669"/>
    <property type="project" value="TreeGrafter"/>
</dbReference>
<sequence length="407" mass="44241">MAPLILWCCFALVLGLAVGSFLNVLIARLPYEKSILWPGSHCLHCYRPIRRWDNIPVLGYLRLRGRCRWCGTPFGSRYLWVELGTGFAFLLLFVLEVLVNWYDIPQMRVDLRRGFSVLPPGPALALFFYHSVLISALIAAAVIDAEHRIIPPLIPYSGLVVGVIGGACMPWPWPQPPETAQRLPENIPWIFPEMWGLIPLGVQPWPVWGPLPHWAPAGSWQLGLLNSLIGAFAGSITVRLIRWLFSTGFGREALGLGDADLLMMAGAFLGWQIAVLSLFVGSIVALVMFVVALLFVPGNGQSATQTSGPSASQALSPTAGTSGREIPFGPGLAVGVVLTWLAWPWLGPRVQFIFFDAVIFGLAAFIICMGMLAAGLLLRRPAEDSLGTTASPLPSAKTPASDRPSTR</sequence>
<gene>
    <name evidence="11" type="ORF">H0921_04315</name>
</gene>
<evidence type="ECO:0000256" key="4">
    <source>
        <dbReference type="ARBA" id="ARBA00022692"/>
    </source>
</evidence>
<evidence type="ECO:0000259" key="10">
    <source>
        <dbReference type="Pfam" id="PF06750"/>
    </source>
</evidence>
<evidence type="ECO:0000256" key="1">
    <source>
        <dbReference type="ARBA" id="ARBA00004651"/>
    </source>
</evidence>
<evidence type="ECO:0000256" key="7">
    <source>
        <dbReference type="SAM" id="MobiDB-lite"/>
    </source>
</evidence>
<accession>A0A7V8VCL3</accession>
<keyword evidence="6 8" id="KW-0472">Membrane</keyword>
<dbReference type="InterPro" id="IPR050882">
    <property type="entry name" value="Prepilin_peptidase/N-MTase"/>
</dbReference>
<keyword evidence="4 8" id="KW-0812">Transmembrane</keyword>
<comment type="similarity">
    <text evidence="2">Belongs to the peptidase A24 family.</text>
</comment>
<evidence type="ECO:0000259" key="9">
    <source>
        <dbReference type="Pfam" id="PF01478"/>
    </source>
</evidence>
<evidence type="ECO:0000256" key="3">
    <source>
        <dbReference type="ARBA" id="ARBA00022475"/>
    </source>
</evidence>
<keyword evidence="5 8" id="KW-1133">Transmembrane helix</keyword>
<comment type="subcellular location">
    <subcellularLocation>
        <location evidence="1">Cell membrane</location>
        <topology evidence="1">Multi-pass membrane protein</topology>
    </subcellularLocation>
</comment>